<dbReference type="Gene3D" id="3.30.40.10">
    <property type="entry name" value="Zinc/RING finger domain, C3HC4 (zinc finger)"/>
    <property type="match status" value="1"/>
</dbReference>
<comment type="caution">
    <text evidence="7">The sequence shown here is derived from an EMBL/GenBank/DDBJ whole genome shotgun (WGS) entry which is preliminary data.</text>
</comment>
<proteinExistence type="predicted"/>
<evidence type="ECO:0000256" key="3">
    <source>
        <dbReference type="ARBA" id="ARBA00022833"/>
    </source>
</evidence>
<evidence type="ECO:0000256" key="1">
    <source>
        <dbReference type="ARBA" id="ARBA00022723"/>
    </source>
</evidence>
<dbReference type="InterPro" id="IPR013083">
    <property type="entry name" value="Znf_RING/FYVE/PHD"/>
</dbReference>
<sequence>MGSSAPSALQNTRTENRVPQRQAREGGETLPQADRGAATSRLTLTYCLVQFSLEFPAMDSQLLPRSRSSLSPPPLLSREDIEEVADSDDEPPQLTNSSFGPSFLLRNLSLEDKPIDSNVSKPSTSEAKTDERATGARSSFTRALSKSKHAQVGDPGPSSPLPSVRPPSQRRPSDSVLNFQNPPKLHVELRKFSGPPSRSSSESTAASKDSDQSVQNKVQQAANLPAAEVVLDVVPAPPTLAPVPQNGPPTPAPIPQIAPPAPAPIPQIALPAPAPMPQNAPILPRPSAAQSIAAPLRSIKPAVPIYAAVPTKAILPNLRPSSHNLQPSTSKMNETQSKLLSARWAPPRPPNKRPTCELLVSKVTDASTQSINDFLSNWRRISYSTADFFSAKRFVPKVCLYRAGLEESKLVAHMKLAPIRYLYKDETLMPETLPWISIKGLKPMENDASNIEGLRKTANELLKLEKSVLIPEFLCVICERPCNLPVRINGCLHRFCFACVDSHVSSKKASCPMCKTLIQYVLPDRPGEKMMDMLGIDLTITYPKAIFSSTTTKTTPATTQKPKFSELLFAKIEPRKNFSTAFFFQPYDRSARELRTEEGRAQILLNARNQRIIGCDSFGVPYVDPMSSFGGAGFDVDEVVQSHENGKCLIKALQGEDAKYVHDDEDEFLPAKKRLLLSSKKKPLKEPKKEVEILEEELKHVESVGPSEKKKTSVPFTMKTRGVRVNSFVKSYKPKGVIDEDKACDDEVRRIVSRKYKQQKKRPMMSEKQLTRELSNTALNFGNPTRLQPYKGDLSQKEFLTYIPDEANVGHVISYIRNHYSSRYPGLEYDVQLFHVDWTAKAKEINLILQPGEGGVPNDQGLPEKNREVLEKAQQKLDKKEQMRNRLRSEVQRAQKLKKEEEKTVEIAKSQTKQQNRAKTPAPSKIQQVNHVAPVREYETRKRTAEKAFGAEKKKNGAKKIIDTDVECVSHRYQNQPVPIKHPYGLRDAKSRRKPPKRFDEEIYETRKRTCTQKPKVLPTKKAKVAKAEQEMIKEIKQEIEDDYEICENKENDVKPPEETPRMEEKKIVVRDKQIYALELPKRPVLLDVTINQLRNWLHLRPGEILDLSYVVVTKNHIRINPAMEVEKPQNPETSKNVSLTPSIILPQISVPENPLSEMPEKDSDSHENADEMQPLLGEPVFICPSNKPGSVYTPIASKAPTITLLEMGPLSKLSAMLDRPEPFMGPMTPFAVNLKGVGQNFPKTGKNSSKRKRQEEKKKPVRMFPTTLDGNHVSSSKLRVRSVEKELRELSQPPPEQKKTDLLEGPEPKVFIPPGLGRKTMMTTPSVFKRF</sequence>
<feature type="compositionally biased region" description="Polar residues" evidence="5">
    <location>
        <begin position="1"/>
        <end position="13"/>
    </location>
</feature>
<keyword evidence="3" id="KW-0862">Zinc</keyword>
<feature type="region of interest" description="Disordered" evidence="5">
    <location>
        <begin position="60"/>
        <end position="220"/>
    </location>
</feature>
<evidence type="ECO:0000313" key="8">
    <source>
        <dbReference type="Proteomes" id="UP000835052"/>
    </source>
</evidence>
<dbReference type="PROSITE" id="PS50089">
    <property type="entry name" value="ZF_RING_2"/>
    <property type="match status" value="1"/>
</dbReference>
<feature type="compositionally biased region" description="Basic and acidic residues" evidence="5">
    <location>
        <begin position="14"/>
        <end position="27"/>
    </location>
</feature>
<feature type="compositionally biased region" description="Polar residues" evidence="5">
    <location>
        <begin position="1269"/>
        <end position="1278"/>
    </location>
</feature>
<dbReference type="InterPro" id="IPR001841">
    <property type="entry name" value="Znf_RING"/>
</dbReference>
<name>A0A8S1GUD6_9PELO</name>
<dbReference type="PROSITE" id="PS00518">
    <property type="entry name" value="ZF_RING_1"/>
    <property type="match status" value="1"/>
</dbReference>
<evidence type="ECO:0000256" key="2">
    <source>
        <dbReference type="ARBA" id="ARBA00022771"/>
    </source>
</evidence>
<evidence type="ECO:0000259" key="6">
    <source>
        <dbReference type="PROSITE" id="PS50089"/>
    </source>
</evidence>
<feature type="compositionally biased region" description="Polar residues" evidence="5">
    <location>
        <begin position="909"/>
        <end position="918"/>
    </location>
</feature>
<gene>
    <name evidence="7" type="ORF">CAUJ_LOCUS3106</name>
</gene>
<protein>
    <recommendedName>
        <fullName evidence="6">RING-type domain-containing protein</fullName>
    </recommendedName>
</protein>
<dbReference type="Pfam" id="PF00097">
    <property type="entry name" value="zf-C3HC4"/>
    <property type="match status" value="1"/>
</dbReference>
<feature type="region of interest" description="Disordered" evidence="5">
    <location>
        <begin position="902"/>
        <end position="927"/>
    </location>
</feature>
<dbReference type="SMART" id="SM00184">
    <property type="entry name" value="RING"/>
    <property type="match status" value="1"/>
</dbReference>
<dbReference type="OrthoDB" id="6270329at2759"/>
<keyword evidence="1" id="KW-0479">Metal-binding</keyword>
<feature type="compositionally biased region" description="Polar residues" evidence="5">
    <location>
        <begin position="117"/>
        <end position="126"/>
    </location>
</feature>
<evidence type="ECO:0000256" key="5">
    <source>
        <dbReference type="SAM" id="MobiDB-lite"/>
    </source>
</evidence>
<keyword evidence="2 4" id="KW-0863">Zinc-finger</keyword>
<feature type="compositionally biased region" description="Low complexity" evidence="5">
    <location>
        <begin position="192"/>
        <end position="207"/>
    </location>
</feature>
<feature type="compositionally biased region" description="Polar residues" evidence="5">
    <location>
        <begin position="1322"/>
        <end position="1332"/>
    </location>
</feature>
<organism evidence="7 8">
    <name type="scientific">Caenorhabditis auriculariae</name>
    <dbReference type="NCBI Taxonomy" id="2777116"/>
    <lineage>
        <taxon>Eukaryota</taxon>
        <taxon>Metazoa</taxon>
        <taxon>Ecdysozoa</taxon>
        <taxon>Nematoda</taxon>
        <taxon>Chromadorea</taxon>
        <taxon>Rhabditida</taxon>
        <taxon>Rhabditina</taxon>
        <taxon>Rhabditomorpha</taxon>
        <taxon>Rhabditoidea</taxon>
        <taxon>Rhabditidae</taxon>
        <taxon>Peloderinae</taxon>
        <taxon>Caenorhabditis</taxon>
    </lineage>
</organism>
<keyword evidence="8" id="KW-1185">Reference proteome</keyword>
<dbReference type="EMBL" id="CAJGYM010000006">
    <property type="protein sequence ID" value="CAD6187187.1"/>
    <property type="molecule type" value="Genomic_DNA"/>
</dbReference>
<feature type="domain" description="RING-type" evidence="6">
    <location>
        <begin position="475"/>
        <end position="515"/>
    </location>
</feature>
<accession>A0A8S1GUD6</accession>
<dbReference type="SUPFAM" id="SSF57850">
    <property type="entry name" value="RING/U-box"/>
    <property type="match status" value="1"/>
</dbReference>
<feature type="region of interest" description="Disordered" evidence="5">
    <location>
        <begin position="1"/>
        <end position="37"/>
    </location>
</feature>
<dbReference type="GO" id="GO:0008270">
    <property type="term" value="F:zinc ion binding"/>
    <property type="evidence" value="ECO:0007669"/>
    <property type="project" value="UniProtKB-KW"/>
</dbReference>
<feature type="compositionally biased region" description="Acidic residues" evidence="5">
    <location>
        <begin position="80"/>
        <end position="91"/>
    </location>
</feature>
<feature type="region of interest" description="Disordered" evidence="5">
    <location>
        <begin position="1236"/>
        <end position="1332"/>
    </location>
</feature>
<dbReference type="Proteomes" id="UP000835052">
    <property type="component" value="Unassembled WGS sequence"/>
</dbReference>
<dbReference type="InterPro" id="IPR018957">
    <property type="entry name" value="Znf_C3HC4_RING-type"/>
</dbReference>
<dbReference type="InterPro" id="IPR017907">
    <property type="entry name" value="Znf_RING_CS"/>
</dbReference>
<evidence type="ECO:0000256" key="4">
    <source>
        <dbReference type="PROSITE-ProRule" id="PRU00175"/>
    </source>
</evidence>
<evidence type="ECO:0000313" key="7">
    <source>
        <dbReference type="EMBL" id="CAD6187187.1"/>
    </source>
</evidence>
<reference evidence="7" key="1">
    <citation type="submission" date="2020-10" db="EMBL/GenBank/DDBJ databases">
        <authorList>
            <person name="Kikuchi T."/>
        </authorList>
    </citation>
    <scope>NUCLEOTIDE SEQUENCE</scope>
    <source>
        <strain evidence="7">NKZ352</strain>
    </source>
</reference>